<keyword evidence="3" id="KW-1185">Reference proteome</keyword>
<reference evidence="2" key="3">
    <citation type="submission" date="2020-09" db="EMBL/GenBank/DDBJ databases">
        <authorList>
            <person name="Sun Q."/>
            <person name="Ohkuma M."/>
        </authorList>
    </citation>
    <scope>NUCLEOTIDE SEQUENCE</scope>
    <source>
        <strain evidence="2">JCM 4136</strain>
    </source>
</reference>
<dbReference type="EMBL" id="BLLO01000014">
    <property type="protein sequence ID" value="GFH77198.1"/>
    <property type="molecule type" value="Genomic_DNA"/>
</dbReference>
<dbReference type="Proteomes" id="UP000480804">
    <property type="component" value="Unassembled WGS sequence"/>
</dbReference>
<gene>
    <name evidence="2" type="ORF">GCM10010227_47400</name>
    <name evidence="1" type="ORF">Sgou_18680</name>
</gene>
<dbReference type="EMBL" id="BMSC01000018">
    <property type="protein sequence ID" value="GGU87434.1"/>
    <property type="molecule type" value="Genomic_DNA"/>
</dbReference>
<evidence type="ECO:0000313" key="1">
    <source>
        <dbReference type="EMBL" id="GFH77198.1"/>
    </source>
</evidence>
<name>A0A8H9HUP5_9ACTN</name>
<evidence type="ECO:0000313" key="4">
    <source>
        <dbReference type="Proteomes" id="UP000660975"/>
    </source>
</evidence>
<organism evidence="2 4">
    <name type="scientific">Streptomyces gougerotii</name>
    <dbReference type="NCBI Taxonomy" id="53448"/>
    <lineage>
        <taxon>Bacteria</taxon>
        <taxon>Bacillati</taxon>
        <taxon>Actinomycetota</taxon>
        <taxon>Actinomycetes</taxon>
        <taxon>Kitasatosporales</taxon>
        <taxon>Streptomycetaceae</taxon>
        <taxon>Streptomyces</taxon>
        <taxon>Streptomyces diastaticus group</taxon>
    </lineage>
</organism>
<reference evidence="2" key="1">
    <citation type="journal article" date="2014" name="Int. J. Syst. Evol. Microbiol.">
        <title>Complete genome sequence of Corynebacterium casei LMG S-19264T (=DSM 44701T), isolated from a smear-ripened cheese.</title>
        <authorList>
            <consortium name="US DOE Joint Genome Institute (JGI-PGF)"/>
            <person name="Walter F."/>
            <person name="Albersmeier A."/>
            <person name="Kalinowski J."/>
            <person name="Ruckert C."/>
        </authorList>
    </citation>
    <scope>NUCLEOTIDE SEQUENCE</scope>
    <source>
        <strain evidence="2">JCM 4136</strain>
    </source>
</reference>
<dbReference type="AlphaFoldDB" id="A0A8H9HUP5"/>
<sequence>MGAGAVVTGVEPVEYLADAYGGRGARGVFLGGTLAPTRRLALRWLRRQAHRLADALDPDPRTTRLPARALLPAPPGAEHAPSQLRFWAADLTYAEEVTDHLATGYPYCFTAREGPAWYRLTARPLFTTGRPTHFAGSPM</sequence>
<accession>A0A8H9HUP5</accession>
<proteinExistence type="predicted"/>
<reference evidence="1 3" key="2">
    <citation type="submission" date="2020-02" db="EMBL/GenBank/DDBJ databases">
        <title>Whole genome shotgun sequence of Streptomyces gougerotii NBRC 13043.</title>
        <authorList>
            <person name="Ichikawa N."/>
            <person name="Komaki H."/>
            <person name="Tamura T."/>
        </authorList>
    </citation>
    <scope>NUCLEOTIDE SEQUENCE [LARGE SCALE GENOMIC DNA]</scope>
    <source>
        <strain evidence="1 3">NBRC 13043</strain>
    </source>
</reference>
<protein>
    <submittedName>
        <fullName evidence="2">Uncharacterized protein</fullName>
    </submittedName>
</protein>
<dbReference type="Proteomes" id="UP000660975">
    <property type="component" value="Unassembled WGS sequence"/>
</dbReference>
<evidence type="ECO:0000313" key="3">
    <source>
        <dbReference type="Proteomes" id="UP000480804"/>
    </source>
</evidence>
<comment type="caution">
    <text evidence="2">The sequence shown here is derived from an EMBL/GenBank/DDBJ whole genome shotgun (WGS) entry which is preliminary data.</text>
</comment>
<evidence type="ECO:0000313" key="2">
    <source>
        <dbReference type="EMBL" id="GGU87434.1"/>
    </source>
</evidence>